<dbReference type="Pfam" id="PF00877">
    <property type="entry name" value="NLPC_P60"/>
    <property type="match status" value="1"/>
</dbReference>
<dbReference type="Pfam" id="PF18348">
    <property type="entry name" value="SH3_16"/>
    <property type="match status" value="1"/>
</dbReference>
<organism evidence="6 7">
    <name type="scientific">Stappia indica</name>
    <dbReference type="NCBI Taxonomy" id="538381"/>
    <lineage>
        <taxon>Bacteria</taxon>
        <taxon>Pseudomonadati</taxon>
        <taxon>Pseudomonadota</taxon>
        <taxon>Alphaproteobacteria</taxon>
        <taxon>Hyphomicrobiales</taxon>
        <taxon>Stappiaceae</taxon>
        <taxon>Stappia</taxon>
    </lineage>
</organism>
<dbReference type="RefSeq" id="WP_158194894.1">
    <property type="nucleotide sequence ID" value="NZ_CP046908.1"/>
</dbReference>
<dbReference type="PROSITE" id="PS51935">
    <property type="entry name" value="NLPC_P60"/>
    <property type="match status" value="1"/>
</dbReference>
<dbReference type="GO" id="GO:0008234">
    <property type="term" value="F:cysteine-type peptidase activity"/>
    <property type="evidence" value="ECO:0007669"/>
    <property type="project" value="UniProtKB-KW"/>
</dbReference>
<sequence length="294" mass="31220">MTSEPAAPSLDRRIHPVRADLAASRYRGRVAAERFVDPLATRITAASAPLRPAPDADRSIDTEALYGETFDLYEIRDDGWAWGQLASDGYVGYLPAGALGEAGLPATHRVCVPRSYRYPEAELKRPPLSLLSLGARVRVVGAAVTRGLDYALLDDGSAMVARHLRPLGETVADWVAVAEGLLGTPYLWGGRTSLGLDCSALVQLAAAEGGHVLPRDSDMQEAGAGEALDISGGLPELARGDLLFWKGHVGILRDPATLLHANGHTMSVACEPLEAALARISATEWGALTACRRL</sequence>
<dbReference type="AlphaFoldDB" id="A0A857CAK9"/>
<dbReference type="SUPFAM" id="SSF54001">
    <property type="entry name" value="Cysteine proteinases"/>
    <property type="match status" value="1"/>
</dbReference>
<evidence type="ECO:0000313" key="6">
    <source>
        <dbReference type="EMBL" id="QGZ36046.1"/>
    </source>
</evidence>
<dbReference type="EMBL" id="CP046908">
    <property type="protein sequence ID" value="QGZ36046.1"/>
    <property type="molecule type" value="Genomic_DNA"/>
</dbReference>
<comment type="similarity">
    <text evidence="1">Belongs to the peptidase C40 family.</text>
</comment>
<dbReference type="InterPro" id="IPR051794">
    <property type="entry name" value="PG_Endopeptidase_C40"/>
</dbReference>
<name>A0A857CAK9_9HYPH</name>
<feature type="domain" description="NlpC/P60" evidence="5">
    <location>
        <begin position="168"/>
        <end position="294"/>
    </location>
</feature>
<protein>
    <submittedName>
        <fullName evidence="6">Glycoside hydrolase</fullName>
    </submittedName>
</protein>
<reference evidence="6 7" key="1">
    <citation type="submission" date="2019-12" db="EMBL/GenBank/DDBJ databases">
        <title>The genome of Stappia indica PHM037.</title>
        <authorList>
            <person name="Kacar D."/>
            <person name="Galan B."/>
            <person name="Canedo L."/>
            <person name="Rodriguez P."/>
            <person name="de la Calle F."/>
            <person name="Garcia J.L."/>
        </authorList>
    </citation>
    <scope>NUCLEOTIDE SEQUENCE [LARGE SCALE GENOMIC DNA]</scope>
    <source>
        <strain evidence="6 7">PHM037</strain>
    </source>
</reference>
<evidence type="ECO:0000313" key="7">
    <source>
        <dbReference type="Proteomes" id="UP000435648"/>
    </source>
</evidence>
<evidence type="ECO:0000259" key="5">
    <source>
        <dbReference type="PROSITE" id="PS51935"/>
    </source>
</evidence>
<dbReference type="GO" id="GO:0006508">
    <property type="term" value="P:proteolysis"/>
    <property type="evidence" value="ECO:0007669"/>
    <property type="project" value="UniProtKB-KW"/>
</dbReference>
<evidence type="ECO:0000256" key="3">
    <source>
        <dbReference type="ARBA" id="ARBA00022801"/>
    </source>
</evidence>
<proteinExistence type="inferred from homology"/>
<dbReference type="PANTHER" id="PTHR47359:SF3">
    <property type="entry name" value="NLP_P60 DOMAIN-CONTAINING PROTEIN-RELATED"/>
    <property type="match status" value="1"/>
</dbReference>
<dbReference type="OrthoDB" id="9813368at2"/>
<keyword evidence="4" id="KW-0788">Thiol protease</keyword>
<accession>A0A857CAK9</accession>
<dbReference type="InterPro" id="IPR041382">
    <property type="entry name" value="SH3_16"/>
</dbReference>
<gene>
    <name evidence="6" type="ORF">GH266_17045</name>
</gene>
<dbReference type="PANTHER" id="PTHR47359">
    <property type="entry name" value="PEPTIDOGLYCAN DL-ENDOPEPTIDASE CWLO"/>
    <property type="match status" value="1"/>
</dbReference>
<keyword evidence="3 6" id="KW-0378">Hydrolase</keyword>
<evidence type="ECO:0000256" key="4">
    <source>
        <dbReference type="ARBA" id="ARBA00022807"/>
    </source>
</evidence>
<dbReference type="Gene3D" id="3.90.1720.10">
    <property type="entry name" value="endopeptidase domain like (from Nostoc punctiforme)"/>
    <property type="match status" value="1"/>
</dbReference>
<dbReference type="InterPro" id="IPR000064">
    <property type="entry name" value="NLP_P60_dom"/>
</dbReference>
<dbReference type="InterPro" id="IPR038765">
    <property type="entry name" value="Papain-like_cys_pep_sf"/>
</dbReference>
<keyword evidence="2" id="KW-0645">Protease</keyword>
<evidence type="ECO:0000256" key="1">
    <source>
        <dbReference type="ARBA" id="ARBA00007074"/>
    </source>
</evidence>
<dbReference type="KEGG" id="siw:GH266_17045"/>
<dbReference type="Proteomes" id="UP000435648">
    <property type="component" value="Chromosome"/>
</dbReference>
<evidence type="ECO:0000256" key="2">
    <source>
        <dbReference type="ARBA" id="ARBA00022670"/>
    </source>
</evidence>